<dbReference type="InterPro" id="IPR011004">
    <property type="entry name" value="Trimer_LpxA-like_sf"/>
</dbReference>
<comment type="caution">
    <text evidence="4">The sequence shown here is derived from an EMBL/GenBank/DDBJ whole genome shotgun (WGS) entry which is preliminary data.</text>
</comment>
<keyword evidence="4" id="KW-0808">Transferase</keyword>
<gene>
    <name evidence="4" type="ORF">BJ992_000922</name>
</gene>
<dbReference type="InterPro" id="IPR050179">
    <property type="entry name" value="Trans_hexapeptide_repeat"/>
</dbReference>
<protein>
    <submittedName>
        <fullName evidence="4">Sugar O-acyltransferase (Sialic acid O-acetyltransferase NeuD family)</fullName>
    </submittedName>
</protein>
<keyword evidence="4" id="KW-0012">Acyltransferase</keyword>
<proteinExistence type="predicted"/>
<dbReference type="Gene3D" id="2.160.10.10">
    <property type="entry name" value="Hexapeptide repeat proteins"/>
    <property type="match status" value="1"/>
</dbReference>
<evidence type="ECO:0000313" key="4">
    <source>
        <dbReference type="EMBL" id="MBB6471491.1"/>
    </source>
</evidence>
<feature type="domain" description="PglD N-terminal" evidence="3">
    <location>
        <begin position="6"/>
        <end position="58"/>
    </location>
</feature>
<sequence>MTRTPLLIVGAGGFARETAQLVHDINDVSPTWDLLGHLDDDPAKHGTTIDGVPVLAGTGALDGFPGAQLVVCTGSPRDYASRPRIVTRLAQPPERYAALVHPSASVSRTSSIGPGSVVLAQTVLTAAVTVGAHVCVMPHVTLTHDVEVSDFATLAAGVRLAGGVRVEPGAYIGSGALVRESRVIGSYSLVGMGSVVTRDVPSEQVWAGVPARYVRPATVDHGALS</sequence>
<dbReference type="EMBL" id="JACHIU010000001">
    <property type="protein sequence ID" value="MBB6471491.1"/>
    <property type="molecule type" value="Genomic_DNA"/>
</dbReference>
<evidence type="ECO:0000259" key="3">
    <source>
        <dbReference type="Pfam" id="PF17836"/>
    </source>
</evidence>
<keyword evidence="5" id="KW-1185">Reference proteome</keyword>
<dbReference type="InterPro" id="IPR020019">
    <property type="entry name" value="AcTrfase_PglD-like"/>
</dbReference>
<dbReference type="Proteomes" id="UP000555564">
    <property type="component" value="Unassembled WGS sequence"/>
</dbReference>
<dbReference type="CDD" id="cd03360">
    <property type="entry name" value="LbH_AT_putative"/>
    <property type="match status" value="1"/>
</dbReference>
<dbReference type="PANTHER" id="PTHR43300">
    <property type="entry name" value="ACETYLTRANSFERASE"/>
    <property type="match status" value="1"/>
</dbReference>
<dbReference type="InterPro" id="IPR041561">
    <property type="entry name" value="PglD_N"/>
</dbReference>
<organism evidence="4 5">
    <name type="scientific">Sphaerisporangium rubeum</name>
    <dbReference type="NCBI Taxonomy" id="321317"/>
    <lineage>
        <taxon>Bacteria</taxon>
        <taxon>Bacillati</taxon>
        <taxon>Actinomycetota</taxon>
        <taxon>Actinomycetes</taxon>
        <taxon>Streptosporangiales</taxon>
        <taxon>Streptosporangiaceae</taxon>
        <taxon>Sphaerisporangium</taxon>
    </lineage>
</organism>
<accession>A0A7X0IA78</accession>
<dbReference type="GO" id="GO:0016746">
    <property type="term" value="F:acyltransferase activity"/>
    <property type="evidence" value="ECO:0007669"/>
    <property type="project" value="UniProtKB-KW"/>
</dbReference>
<evidence type="ECO:0000313" key="5">
    <source>
        <dbReference type="Proteomes" id="UP000555564"/>
    </source>
</evidence>
<feature type="binding site" evidence="2">
    <location>
        <position position="74"/>
    </location>
    <ligand>
        <name>substrate</name>
    </ligand>
</feature>
<dbReference type="AlphaFoldDB" id="A0A7X0IA78"/>
<dbReference type="Pfam" id="PF17836">
    <property type="entry name" value="PglD_N"/>
    <property type="match status" value="1"/>
</dbReference>
<name>A0A7X0IA78_9ACTN</name>
<dbReference type="Gene3D" id="3.40.50.20">
    <property type="match status" value="1"/>
</dbReference>
<evidence type="ECO:0000256" key="2">
    <source>
        <dbReference type="PIRSR" id="PIRSR620019-2"/>
    </source>
</evidence>
<dbReference type="NCBIfam" id="TIGR03570">
    <property type="entry name" value="NeuD_NnaD"/>
    <property type="match status" value="1"/>
</dbReference>
<feature type="active site" description="Proton acceptor" evidence="1">
    <location>
        <position position="144"/>
    </location>
</feature>
<reference evidence="4 5" key="1">
    <citation type="submission" date="2020-08" db="EMBL/GenBank/DDBJ databases">
        <title>Sequencing the genomes of 1000 actinobacteria strains.</title>
        <authorList>
            <person name="Klenk H.-P."/>
        </authorList>
    </citation>
    <scope>NUCLEOTIDE SEQUENCE [LARGE SCALE GENOMIC DNA]</scope>
    <source>
        <strain evidence="4 5">DSM 44936</strain>
    </source>
</reference>
<evidence type="ECO:0000256" key="1">
    <source>
        <dbReference type="PIRSR" id="PIRSR620019-1"/>
    </source>
</evidence>
<feature type="site" description="Increases basicity of active site His" evidence="1">
    <location>
        <position position="145"/>
    </location>
</feature>
<dbReference type="RefSeq" id="WP_184978689.1">
    <property type="nucleotide sequence ID" value="NZ_BAAALO010000057.1"/>
</dbReference>
<dbReference type="PANTHER" id="PTHR43300:SF7">
    <property type="entry name" value="UDP-N-ACETYLBACILLOSAMINE N-ACETYLTRANSFERASE"/>
    <property type="match status" value="1"/>
</dbReference>
<dbReference type="SUPFAM" id="SSF51161">
    <property type="entry name" value="Trimeric LpxA-like enzymes"/>
    <property type="match status" value="1"/>
</dbReference>